<evidence type="ECO:0000313" key="3">
    <source>
        <dbReference type="Proteomes" id="UP000799778"/>
    </source>
</evidence>
<accession>A0A6A5XDZ4</accession>
<keyword evidence="1" id="KW-0472">Membrane</keyword>
<name>A0A6A5XDZ4_9PLEO</name>
<protein>
    <submittedName>
        <fullName evidence="2">Uncharacterized protein</fullName>
    </submittedName>
</protein>
<feature type="transmembrane region" description="Helical" evidence="1">
    <location>
        <begin position="76"/>
        <end position="97"/>
    </location>
</feature>
<dbReference type="GeneID" id="54286587"/>
<dbReference type="EMBL" id="ML978075">
    <property type="protein sequence ID" value="KAF2011083.1"/>
    <property type="molecule type" value="Genomic_DNA"/>
</dbReference>
<dbReference type="PANTHER" id="PTHR37013:SF4">
    <property type="entry name" value="INTEGRAL MEMBRANE PROTEIN"/>
    <property type="match status" value="1"/>
</dbReference>
<sequence length="155" mass="17892">MNHISWIDCVFTGQDLILSVAYVYLYWKRMKESEAFASERSKRRDAKTFKLLITANSIVLLLDVVQNFLLCRKIYIARYMCFPLICAIKLEVEFIVLNRLVKNTEKSVQSLQVPSLGIETSVAEVRDAEAGEPRVEARPMVTTQILDEKSRDTER</sequence>
<proteinExistence type="predicted"/>
<organism evidence="2 3">
    <name type="scientific">Aaosphaeria arxii CBS 175.79</name>
    <dbReference type="NCBI Taxonomy" id="1450172"/>
    <lineage>
        <taxon>Eukaryota</taxon>
        <taxon>Fungi</taxon>
        <taxon>Dikarya</taxon>
        <taxon>Ascomycota</taxon>
        <taxon>Pezizomycotina</taxon>
        <taxon>Dothideomycetes</taxon>
        <taxon>Pleosporomycetidae</taxon>
        <taxon>Pleosporales</taxon>
        <taxon>Pleosporales incertae sedis</taxon>
        <taxon>Aaosphaeria</taxon>
    </lineage>
</organism>
<feature type="transmembrane region" description="Helical" evidence="1">
    <location>
        <begin position="6"/>
        <end position="27"/>
    </location>
</feature>
<gene>
    <name evidence="2" type="ORF">BU24DRAFT_427292</name>
</gene>
<evidence type="ECO:0000313" key="2">
    <source>
        <dbReference type="EMBL" id="KAF2011083.1"/>
    </source>
</evidence>
<reference evidence="2" key="1">
    <citation type="journal article" date="2020" name="Stud. Mycol.">
        <title>101 Dothideomycetes genomes: a test case for predicting lifestyles and emergence of pathogens.</title>
        <authorList>
            <person name="Haridas S."/>
            <person name="Albert R."/>
            <person name="Binder M."/>
            <person name="Bloem J."/>
            <person name="Labutti K."/>
            <person name="Salamov A."/>
            <person name="Andreopoulos B."/>
            <person name="Baker S."/>
            <person name="Barry K."/>
            <person name="Bills G."/>
            <person name="Bluhm B."/>
            <person name="Cannon C."/>
            <person name="Castanera R."/>
            <person name="Culley D."/>
            <person name="Daum C."/>
            <person name="Ezra D."/>
            <person name="Gonzalez J."/>
            <person name="Henrissat B."/>
            <person name="Kuo A."/>
            <person name="Liang C."/>
            <person name="Lipzen A."/>
            <person name="Lutzoni F."/>
            <person name="Magnuson J."/>
            <person name="Mondo S."/>
            <person name="Nolan M."/>
            <person name="Ohm R."/>
            <person name="Pangilinan J."/>
            <person name="Park H.-J."/>
            <person name="Ramirez L."/>
            <person name="Alfaro M."/>
            <person name="Sun H."/>
            <person name="Tritt A."/>
            <person name="Yoshinaga Y."/>
            <person name="Zwiers L.-H."/>
            <person name="Turgeon B."/>
            <person name="Goodwin S."/>
            <person name="Spatafora J."/>
            <person name="Crous P."/>
            <person name="Grigoriev I."/>
        </authorList>
    </citation>
    <scope>NUCLEOTIDE SEQUENCE</scope>
    <source>
        <strain evidence="2">CBS 175.79</strain>
    </source>
</reference>
<keyword evidence="3" id="KW-1185">Reference proteome</keyword>
<dbReference type="Proteomes" id="UP000799778">
    <property type="component" value="Unassembled WGS sequence"/>
</dbReference>
<keyword evidence="1" id="KW-1133">Transmembrane helix</keyword>
<dbReference type="RefSeq" id="XP_033379422.1">
    <property type="nucleotide sequence ID" value="XM_033529190.1"/>
</dbReference>
<dbReference type="OrthoDB" id="405906at2759"/>
<dbReference type="PANTHER" id="PTHR37013">
    <property type="entry name" value="INTEGRAL MEMBRANE PROTEIN (AFU_ORTHOLOGUE AFUA_1G05950)-RELATED"/>
    <property type="match status" value="1"/>
</dbReference>
<feature type="transmembrane region" description="Helical" evidence="1">
    <location>
        <begin position="48"/>
        <end position="70"/>
    </location>
</feature>
<evidence type="ECO:0000256" key="1">
    <source>
        <dbReference type="SAM" id="Phobius"/>
    </source>
</evidence>
<keyword evidence="1" id="KW-0812">Transmembrane</keyword>
<dbReference type="AlphaFoldDB" id="A0A6A5XDZ4"/>